<protein>
    <submittedName>
        <fullName evidence="3">Uncharacterized protein</fullName>
    </submittedName>
</protein>
<dbReference type="OrthoDB" id="3942885at2759"/>
<feature type="region of interest" description="Disordered" evidence="2">
    <location>
        <begin position="303"/>
        <end position="336"/>
    </location>
</feature>
<dbReference type="EMBL" id="ML977325">
    <property type="protein sequence ID" value="KAF2114349.1"/>
    <property type="molecule type" value="Genomic_DNA"/>
</dbReference>
<proteinExistence type="predicted"/>
<keyword evidence="1" id="KW-0175">Coiled coil</keyword>
<dbReference type="Proteomes" id="UP000799770">
    <property type="component" value="Unassembled WGS sequence"/>
</dbReference>
<accession>A0A6A5Z4C8</accession>
<feature type="coiled-coil region" evidence="1">
    <location>
        <begin position="70"/>
        <end position="97"/>
    </location>
</feature>
<name>A0A6A5Z4C8_9PLEO</name>
<gene>
    <name evidence="3" type="ORF">BDV96DRAFT_647057</name>
</gene>
<sequence length="995" mass="113834">MSFGYSVGDFFLVVKLAFNVYERCRDSTSEFRDLGRDVGNAHLVLRNIHRFWQAEEARQCPLLVPQQDELRELAGHCEEALEEIAKIQEKHGDLQTSDSFVARVKSRSKYVLRDLIHDFGSVREKLQRYTGNLALFHTMLTSQAINEATTDQKETLEYLKQQAHIMYGFVTTYQEFQDGKRAELAYSQISRAMKPEDRTLEAIRGAEKELGDQGIDRIALQKHRDLIKEWLETVILPFGEDEEDEDLSDDGGNIVPTKQNLAVASKARRITDLRIPDDVRNSVGLHSQTTLVAQDTLRSRDRIDPTMWATDNDPEPSKLSKRRASSVSTHRSKKDDWKDETITDTKKHATFMIAKVLRPKYSLSAGPDVYILPLKRAFNEVDLTGRQWLPRSAVEELLLRVVNHIKCPVSSDSIARLIKNEDEKTGTSDHRINVEEFVNIALKVRELVSSVDENQSRTQGLLLADQMLLYSQPTEISALWTPCEKVAQFSSGYGRPPHKWTFLGKDYDTMMYSNPFEQVASADSILTARNLTNAIYLATIYCTNRMEAALYEWKEDLRQLSKVDREEINQIFDCVYAVATMFHIFESHEGSSRFHWLDKLLETAAFTPLSEYHETTQWNLDFALQLSQRLWHVLLPLLAIVSDTVSCNETDHHGILRETRQRQLLKRTQQLQALAVTVLDDKSASKFKALFQMHQELQQVEEQRAQCLNTTRSLREHQEKEHEARYHAKFDLYVDLEIGPLPRVKFRSPSGFCAADVDGQRARALSWGGETKPRSFFTMSVTRNSSVELGVWRETGGKDELYGTASFKVDEVVDFARKTRVSWKSFLVSGTKTTPIQIRCDIEPKFESTPVARKAPTYYEFESDRAKAYRETLELPLAQYILSQPLPEGWEIRRYASEIHRGKGVYFHHVKASESTAVLWYDPLAELVPDAAPSSLPHGWKRIAKNDKILYQDGSGTLKEDAPSADKTSTFEAVLRLIKYEDPNLLGADLGKDLT</sequence>
<reference evidence="3" key="1">
    <citation type="journal article" date="2020" name="Stud. Mycol.">
        <title>101 Dothideomycetes genomes: a test case for predicting lifestyles and emergence of pathogens.</title>
        <authorList>
            <person name="Haridas S."/>
            <person name="Albert R."/>
            <person name="Binder M."/>
            <person name="Bloem J."/>
            <person name="Labutti K."/>
            <person name="Salamov A."/>
            <person name="Andreopoulos B."/>
            <person name="Baker S."/>
            <person name="Barry K."/>
            <person name="Bills G."/>
            <person name="Bluhm B."/>
            <person name="Cannon C."/>
            <person name="Castanera R."/>
            <person name="Culley D."/>
            <person name="Daum C."/>
            <person name="Ezra D."/>
            <person name="Gonzalez J."/>
            <person name="Henrissat B."/>
            <person name="Kuo A."/>
            <person name="Liang C."/>
            <person name="Lipzen A."/>
            <person name="Lutzoni F."/>
            <person name="Magnuson J."/>
            <person name="Mondo S."/>
            <person name="Nolan M."/>
            <person name="Ohm R."/>
            <person name="Pangilinan J."/>
            <person name="Park H.-J."/>
            <person name="Ramirez L."/>
            <person name="Alfaro M."/>
            <person name="Sun H."/>
            <person name="Tritt A."/>
            <person name="Yoshinaga Y."/>
            <person name="Zwiers L.-H."/>
            <person name="Turgeon B."/>
            <person name="Goodwin S."/>
            <person name="Spatafora J."/>
            <person name="Crous P."/>
            <person name="Grigoriev I."/>
        </authorList>
    </citation>
    <scope>NUCLEOTIDE SEQUENCE</scope>
    <source>
        <strain evidence="3">CBS 627.86</strain>
    </source>
</reference>
<keyword evidence="4" id="KW-1185">Reference proteome</keyword>
<evidence type="ECO:0000313" key="4">
    <source>
        <dbReference type="Proteomes" id="UP000799770"/>
    </source>
</evidence>
<evidence type="ECO:0000313" key="3">
    <source>
        <dbReference type="EMBL" id="KAF2114349.1"/>
    </source>
</evidence>
<evidence type="ECO:0000256" key="1">
    <source>
        <dbReference type="SAM" id="Coils"/>
    </source>
</evidence>
<evidence type="ECO:0000256" key="2">
    <source>
        <dbReference type="SAM" id="MobiDB-lite"/>
    </source>
</evidence>
<organism evidence="3 4">
    <name type="scientific">Lophiotrema nucula</name>
    <dbReference type="NCBI Taxonomy" id="690887"/>
    <lineage>
        <taxon>Eukaryota</taxon>
        <taxon>Fungi</taxon>
        <taxon>Dikarya</taxon>
        <taxon>Ascomycota</taxon>
        <taxon>Pezizomycotina</taxon>
        <taxon>Dothideomycetes</taxon>
        <taxon>Pleosporomycetidae</taxon>
        <taxon>Pleosporales</taxon>
        <taxon>Lophiotremataceae</taxon>
        <taxon>Lophiotrema</taxon>
    </lineage>
</organism>
<dbReference type="AlphaFoldDB" id="A0A6A5Z4C8"/>